<evidence type="ECO:0000313" key="3">
    <source>
        <dbReference type="EMBL" id="GMH24431.1"/>
    </source>
</evidence>
<dbReference type="SMART" id="SM00239">
    <property type="entry name" value="C2"/>
    <property type="match status" value="1"/>
</dbReference>
<dbReference type="Proteomes" id="UP001279734">
    <property type="component" value="Unassembled WGS sequence"/>
</dbReference>
<evidence type="ECO:0000313" key="4">
    <source>
        <dbReference type="Proteomes" id="UP001279734"/>
    </source>
</evidence>
<feature type="region of interest" description="Disordered" evidence="1">
    <location>
        <begin position="44"/>
        <end position="66"/>
    </location>
</feature>
<sequence>MEPSCFEIEVTSCKNLKAFNFFQKLSVFAVVSIGTDDSDLKLNEQQRQEQRTPADKEGDGNPEWEQSMTFDLTSLPASLVPDDFFLFFELRHHQIFGDKLVGEVRVPLKDVIGDNCSPREIVRYVSYEVRSPDGKPNGVLNFSYKVIGASQRGYQKPVASRIETDGYLVSAAADHHPLEQSAMCESDRDPPLVESPILYPAIAVQESTSMLFAPLPEEDQVHNPSPLPSVQPTAAQEAYYSGNYHPPPLWPPSFFSPPFPQPPPPPFLQPHLPPPPYPHSGPSPSVPYYHIPSQPPWEYARPPDDQQYTGGCDHTRRH</sequence>
<dbReference type="PANTHER" id="PTHR32246:SF169">
    <property type="entry name" value="PROTEIN SRC2-LIKE"/>
    <property type="match status" value="1"/>
</dbReference>
<keyword evidence="4" id="KW-1185">Reference proteome</keyword>
<dbReference type="Gene3D" id="2.60.40.150">
    <property type="entry name" value="C2 domain"/>
    <property type="match status" value="1"/>
</dbReference>
<dbReference type="InterPro" id="IPR000008">
    <property type="entry name" value="C2_dom"/>
</dbReference>
<dbReference type="SUPFAM" id="SSF49562">
    <property type="entry name" value="C2 domain (Calcium/lipid-binding domain, CaLB)"/>
    <property type="match status" value="1"/>
</dbReference>
<reference evidence="3" key="1">
    <citation type="submission" date="2023-05" db="EMBL/GenBank/DDBJ databases">
        <title>Nepenthes gracilis genome sequencing.</title>
        <authorList>
            <person name="Fukushima K."/>
        </authorList>
    </citation>
    <scope>NUCLEOTIDE SEQUENCE</scope>
    <source>
        <strain evidence="3">SING2019-196</strain>
    </source>
</reference>
<gene>
    <name evidence="3" type="ORF">Nepgr_026274</name>
</gene>
<dbReference type="PROSITE" id="PS50004">
    <property type="entry name" value="C2"/>
    <property type="match status" value="1"/>
</dbReference>
<organism evidence="3 4">
    <name type="scientific">Nepenthes gracilis</name>
    <name type="common">Slender pitcher plant</name>
    <dbReference type="NCBI Taxonomy" id="150966"/>
    <lineage>
        <taxon>Eukaryota</taxon>
        <taxon>Viridiplantae</taxon>
        <taxon>Streptophyta</taxon>
        <taxon>Embryophyta</taxon>
        <taxon>Tracheophyta</taxon>
        <taxon>Spermatophyta</taxon>
        <taxon>Magnoliopsida</taxon>
        <taxon>eudicotyledons</taxon>
        <taxon>Gunneridae</taxon>
        <taxon>Pentapetalae</taxon>
        <taxon>Caryophyllales</taxon>
        <taxon>Nepenthaceae</taxon>
        <taxon>Nepenthes</taxon>
    </lineage>
</organism>
<dbReference type="EMBL" id="BSYO01000028">
    <property type="protein sequence ID" value="GMH24431.1"/>
    <property type="molecule type" value="Genomic_DNA"/>
</dbReference>
<protein>
    <recommendedName>
        <fullName evidence="2">C2 domain-containing protein</fullName>
    </recommendedName>
</protein>
<feature type="compositionally biased region" description="Pro residues" evidence="1">
    <location>
        <begin position="260"/>
        <end position="285"/>
    </location>
</feature>
<dbReference type="GO" id="GO:0006952">
    <property type="term" value="P:defense response"/>
    <property type="evidence" value="ECO:0007669"/>
    <property type="project" value="InterPro"/>
</dbReference>
<feature type="compositionally biased region" description="Basic and acidic residues" evidence="1">
    <location>
        <begin position="44"/>
        <end position="59"/>
    </location>
</feature>
<evidence type="ECO:0000256" key="1">
    <source>
        <dbReference type="SAM" id="MobiDB-lite"/>
    </source>
</evidence>
<dbReference type="AlphaFoldDB" id="A0AAD3T8B0"/>
<name>A0AAD3T8B0_NEPGR</name>
<feature type="domain" description="C2" evidence="2">
    <location>
        <begin position="1"/>
        <end position="121"/>
    </location>
</feature>
<dbReference type="InterPro" id="IPR035892">
    <property type="entry name" value="C2_domain_sf"/>
</dbReference>
<proteinExistence type="predicted"/>
<dbReference type="InterPro" id="IPR044750">
    <property type="entry name" value="C2_SRC2/BAP"/>
</dbReference>
<dbReference type="PANTHER" id="PTHR32246">
    <property type="entry name" value="INGRESSION PROTEIN FIC1"/>
    <property type="match status" value="1"/>
</dbReference>
<feature type="region of interest" description="Disordered" evidence="1">
    <location>
        <begin position="260"/>
        <end position="318"/>
    </location>
</feature>
<dbReference type="Pfam" id="PF00168">
    <property type="entry name" value="C2"/>
    <property type="match status" value="1"/>
</dbReference>
<dbReference type="CDD" id="cd04051">
    <property type="entry name" value="C2_SRC2_like"/>
    <property type="match status" value="1"/>
</dbReference>
<evidence type="ECO:0000259" key="2">
    <source>
        <dbReference type="PROSITE" id="PS50004"/>
    </source>
</evidence>
<accession>A0AAD3T8B0</accession>
<comment type="caution">
    <text evidence="3">The sequence shown here is derived from an EMBL/GenBank/DDBJ whole genome shotgun (WGS) entry which is preliminary data.</text>
</comment>